<dbReference type="HAMAP" id="MF_02126">
    <property type="entry name" value="RF_methyltr_PrmC"/>
    <property type="match status" value="1"/>
</dbReference>
<feature type="binding site" evidence="5">
    <location>
        <position position="173"/>
    </location>
    <ligand>
        <name>S-adenosyl-L-methionine</name>
        <dbReference type="ChEBI" id="CHEBI:59789"/>
    </ligand>
</feature>
<protein>
    <recommendedName>
        <fullName evidence="5">Release factor glutamine methyltransferase</fullName>
        <shortName evidence="5">RF MTase</shortName>
        <ecNumber evidence="5">2.1.1.297</ecNumber>
    </recommendedName>
    <alternativeName>
        <fullName evidence="5">N5-glutamine methyltransferase PrmC</fullName>
    </alternativeName>
    <alternativeName>
        <fullName evidence="5">Protein-(glutamine-N5) MTase PrmC</fullName>
    </alternativeName>
    <alternativeName>
        <fullName evidence="5">Protein-glutamine N-methyltransferase PrmC</fullName>
    </alternativeName>
</protein>
<evidence type="ECO:0000256" key="1">
    <source>
        <dbReference type="ARBA" id="ARBA00022603"/>
    </source>
</evidence>
<dbReference type="GO" id="GO:0102559">
    <property type="term" value="F:peptide chain release factor N(5)-glutamine methyltransferase activity"/>
    <property type="evidence" value="ECO:0007669"/>
    <property type="project" value="UniProtKB-EC"/>
</dbReference>
<dbReference type="PANTHER" id="PTHR18895">
    <property type="entry name" value="HEMK METHYLTRANSFERASE"/>
    <property type="match status" value="1"/>
</dbReference>
<evidence type="ECO:0000259" key="7">
    <source>
        <dbReference type="Pfam" id="PF17827"/>
    </source>
</evidence>
<feature type="binding site" evidence="5">
    <location>
        <position position="192"/>
    </location>
    <ligand>
        <name>S-adenosyl-L-methionine</name>
        <dbReference type="ChEBI" id="CHEBI:59789"/>
    </ligand>
</feature>
<dbReference type="PANTHER" id="PTHR18895:SF74">
    <property type="entry name" value="MTRF1L RELEASE FACTOR GLUTAMINE METHYLTRANSFERASE"/>
    <property type="match status" value="1"/>
</dbReference>
<dbReference type="RefSeq" id="WP_381424056.1">
    <property type="nucleotide sequence ID" value="NZ_JBHSDH010000013.1"/>
</dbReference>
<comment type="catalytic activity">
    <reaction evidence="4 5">
        <text>L-glutaminyl-[peptide chain release factor] + S-adenosyl-L-methionine = N(5)-methyl-L-glutaminyl-[peptide chain release factor] + S-adenosyl-L-homocysteine + H(+)</text>
        <dbReference type="Rhea" id="RHEA:42896"/>
        <dbReference type="Rhea" id="RHEA-COMP:10271"/>
        <dbReference type="Rhea" id="RHEA-COMP:10272"/>
        <dbReference type="ChEBI" id="CHEBI:15378"/>
        <dbReference type="ChEBI" id="CHEBI:30011"/>
        <dbReference type="ChEBI" id="CHEBI:57856"/>
        <dbReference type="ChEBI" id="CHEBI:59789"/>
        <dbReference type="ChEBI" id="CHEBI:61891"/>
        <dbReference type="EC" id="2.1.1.297"/>
    </reaction>
</comment>
<feature type="domain" description="Methyltransferase small" evidence="6">
    <location>
        <begin position="113"/>
        <end position="200"/>
    </location>
</feature>
<dbReference type="Gene3D" id="3.40.50.150">
    <property type="entry name" value="Vaccinia Virus protein VP39"/>
    <property type="match status" value="1"/>
</dbReference>
<gene>
    <name evidence="5 8" type="primary">prmC</name>
    <name evidence="8" type="ORF">ACFOWX_11035</name>
</gene>
<dbReference type="InterPro" id="IPR007848">
    <property type="entry name" value="Small_mtfrase_dom"/>
</dbReference>
<proteinExistence type="inferred from homology"/>
<feature type="binding site" evidence="5">
    <location>
        <position position="144"/>
    </location>
    <ligand>
        <name>S-adenosyl-L-methionine</name>
        <dbReference type="ChEBI" id="CHEBI:59789"/>
    </ligand>
</feature>
<evidence type="ECO:0000256" key="5">
    <source>
        <dbReference type="HAMAP-Rule" id="MF_02126"/>
    </source>
</evidence>
<reference evidence="9" key="1">
    <citation type="journal article" date="2019" name="Int. J. Syst. Evol. Microbiol.">
        <title>The Global Catalogue of Microorganisms (GCM) 10K type strain sequencing project: providing services to taxonomists for standard genome sequencing and annotation.</title>
        <authorList>
            <consortium name="The Broad Institute Genomics Platform"/>
            <consortium name="The Broad Institute Genome Sequencing Center for Infectious Disease"/>
            <person name="Wu L."/>
            <person name="Ma J."/>
        </authorList>
    </citation>
    <scope>NUCLEOTIDE SEQUENCE [LARGE SCALE GENOMIC DNA]</scope>
    <source>
        <strain evidence="9">CECT 8531</strain>
    </source>
</reference>
<dbReference type="InterPro" id="IPR004556">
    <property type="entry name" value="HemK-like"/>
</dbReference>
<dbReference type="InterPro" id="IPR002052">
    <property type="entry name" value="DNA_methylase_N6_adenine_CS"/>
</dbReference>
<keyword evidence="2 5" id="KW-0808">Transferase</keyword>
<dbReference type="Pfam" id="PF05175">
    <property type="entry name" value="MTS"/>
    <property type="match status" value="1"/>
</dbReference>
<feature type="binding site" evidence="5">
    <location>
        <begin position="192"/>
        <end position="195"/>
    </location>
    <ligand>
        <name>substrate</name>
    </ligand>
</feature>
<dbReference type="Proteomes" id="UP001595887">
    <property type="component" value="Unassembled WGS sequence"/>
</dbReference>
<keyword evidence="1 5" id="KW-0489">Methyltransferase</keyword>
<dbReference type="EC" id="2.1.1.297" evidence="5"/>
<dbReference type="InterPro" id="IPR050320">
    <property type="entry name" value="N5-glutamine_MTase"/>
</dbReference>
<evidence type="ECO:0000313" key="9">
    <source>
        <dbReference type="Proteomes" id="UP001595887"/>
    </source>
</evidence>
<dbReference type="NCBIfam" id="TIGR03534">
    <property type="entry name" value="RF_mod_PrmC"/>
    <property type="match status" value="1"/>
</dbReference>
<dbReference type="PROSITE" id="PS00092">
    <property type="entry name" value="N6_MTASE"/>
    <property type="match status" value="1"/>
</dbReference>
<evidence type="ECO:0000256" key="3">
    <source>
        <dbReference type="ARBA" id="ARBA00022691"/>
    </source>
</evidence>
<dbReference type="InterPro" id="IPR040758">
    <property type="entry name" value="PrmC_N"/>
</dbReference>
<evidence type="ECO:0000256" key="4">
    <source>
        <dbReference type="ARBA" id="ARBA00048391"/>
    </source>
</evidence>
<dbReference type="InterPro" id="IPR029063">
    <property type="entry name" value="SAM-dependent_MTases_sf"/>
</dbReference>
<feature type="binding site" evidence="5">
    <location>
        <begin position="121"/>
        <end position="125"/>
    </location>
    <ligand>
        <name>S-adenosyl-L-methionine</name>
        <dbReference type="ChEBI" id="CHEBI:59789"/>
    </ligand>
</feature>
<accession>A0ABV8RHW3</accession>
<comment type="function">
    <text evidence="5">Methylates the class 1 translation termination release factors RF1/PrfA and RF2/PrfB on the glutamine residue of the universally conserved GGQ motif.</text>
</comment>
<keyword evidence="3 5" id="KW-0949">S-adenosyl-L-methionine</keyword>
<organism evidence="8 9">
    <name type="scientific">Sphingorhabdus arenilitoris</name>
    <dbReference type="NCBI Taxonomy" id="1490041"/>
    <lineage>
        <taxon>Bacteria</taxon>
        <taxon>Pseudomonadati</taxon>
        <taxon>Pseudomonadota</taxon>
        <taxon>Alphaproteobacteria</taxon>
        <taxon>Sphingomonadales</taxon>
        <taxon>Sphingomonadaceae</taxon>
        <taxon>Sphingorhabdus</taxon>
    </lineage>
</organism>
<feature type="domain" description="Release factor glutamine methyltransferase N-terminal" evidence="7">
    <location>
        <begin position="11"/>
        <end position="75"/>
    </location>
</feature>
<keyword evidence="9" id="KW-1185">Reference proteome</keyword>
<comment type="caution">
    <text evidence="8">The sequence shown here is derived from an EMBL/GenBank/DDBJ whole genome shotgun (WGS) entry which is preliminary data.</text>
</comment>
<dbReference type="SUPFAM" id="SSF53335">
    <property type="entry name" value="S-adenosyl-L-methionine-dependent methyltransferases"/>
    <property type="match status" value="1"/>
</dbReference>
<dbReference type="Pfam" id="PF17827">
    <property type="entry name" value="PrmC_N"/>
    <property type="match status" value="1"/>
</dbReference>
<dbReference type="NCBIfam" id="TIGR00536">
    <property type="entry name" value="hemK_fam"/>
    <property type="match status" value="1"/>
</dbReference>
<name>A0ABV8RHW3_9SPHN</name>
<comment type="similarity">
    <text evidence="5">Belongs to the protein N5-glutamine methyltransferase family. PrmC subfamily.</text>
</comment>
<sequence>MITEKTIISRLAEAATDLSLVSDTARLDAEILLAHALGMDRNEMLMRHQDLRVPASFEAMLARRVAHEPVAYITGVQHFWDLTLCVTSDVLIPRSDSETLIDAAEKYFAGTQHPAEILDLGTGSGALILAALSLFPRARGTAIDASAAALAIASQNADHTGFANRLHLSCLSWHEDGWTQQLGGRFDLILCNPPYVENDADLSPMVRDYEPASALFAGDDGLHDYRVIIPQIAGILAPDGAAIFEIGAAQAQSVSEIAQAAGFKAVLTHDLAGNPRALTLTRAG</sequence>
<evidence type="ECO:0000313" key="8">
    <source>
        <dbReference type="EMBL" id="MFC4292947.1"/>
    </source>
</evidence>
<dbReference type="EMBL" id="JBHSDH010000013">
    <property type="protein sequence ID" value="MFC4292947.1"/>
    <property type="molecule type" value="Genomic_DNA"/>
</dbReference>
<evidence type="ECO:0000259" key="6">
    <source>
        <dbReference type="Pfam" id="PF05175"/>
    </source>
</evidence>
<dbReference type="Gene3D" id="1.10.8.10">
    <property type="entry name" value="DNA helicase RuvA subunit, C-terminal domain"/>
    <property type="match status" value="1"/>
</dbReference>
<evidence type="ECO:0000256" key="2">
    <source>
        <dbReference type="ARBA" id="ARBA00022679"/>
    </source>
</evidence>
<dbReference type="InterPro" id="IPR019874">
    <property type="entry name" value="RF_methyltr_PrmC"/>
</dbReference>
<dbReference type="GO" id="GO:0032259">
    <property type="term" value="P:methylation"/>
    <property type="evidence" value="ECO:0007669"/>
    <property type="project" value="UniProtKB-KW"/>
</dbReference>